<evidence type="ECO:0000256" key="2">
    <source>
        <dbReference type="ARBA" id="ARBA00022679"/>
    </source>
</evidence>
<gene>
    <name evidence="6" type="ORF">NBH21_21115</name>
</gene>
<evidence type="ECO:0000256" key="1">
    <source>
        <dbReference type="ARBA" id="ARBA00007274"/>
    </source>
</evidence>
<keyword evidence="3" id="KW-0677">Repeat</keyword>
<dbReference type="GO" id="GO:0005737">
    <property type="term" value="C:cytoplasm"/>
    <property type="evidence" value="ECO:0007669"/>
    <property type="project" value="InterPro"/>
</dbReference>
<dbReference type="InterPro" id="IPR011004">
    <property type="entry name" value="Trimer_LpxA-like_sf"/>
</dbReference>
<dbReference type="PROSITE" id="PS00101">
    <property type="entry name" value="HEXAPEP_TRANSFERASES"/>
    <property type="match status" value="1"/>
</dbReference>
<dbReference type="Pfam" id="PF00132">
    <property type="entry name" value="Hexapep"/>
    <property type="match status" value="1"/>
</dbReference>
<dbReference type="InterPro" id="IPR001451">
    <property type="entry name" value="Hexapep"/>
</dbReference>
<dbReference type="CDD" id="cd03354">
    <property type="entry name" value="LbH_SAT"/>
    <property type="match status" value="1"/>
</dbReference>
<dbReference type="PANTHER" id="PTHR42811">
    <property type="entry name" value="SERINE ACETYLTRANSFERASE"/>
    <property type="match status" value="1"/>
</dbReference>
<reference evidence="6" key="1">
    <citation type="submission" date="2022-06" db="EMBL/GenBank/DDBJ databases">
        <authorList>
            <person name="Sun Q."/>
        </authorList>
    </citation>
    <scope>NUCLEOTIDE SEQUENCE</scope>
    <source>
        <strain evidence="6">S101</strain>
    </source>
</reference>
<keyword evidence="4 5" id="KW-0012">Acyltransferase</keyword>
<evidence type="ECO:0000313" key="7">
    <source>
        <dbReference type="Proteomes" id="UP001155380"/>
    </source>
</evidence>
<comment type="catalytic activity">
    <reaction evidence="5">
        <text>L-serine + acetyl-CoA = O-acetyl-L-serine + CoA</text>
        <dbReference type="Rhea" id="RHEA:24560"/>
        <dbReference type="ChEBI" id="CHEBI:33384"/>
        <dbReference type="ChEBI" id="CHEBI:57287"/>
        <dbReference type="ChEBI" id="CHEBI:57288"/>
        <dbReference type="ChEBI" id="CHEBI:58340"/>
        <dbReference type="EC" id="2.3.1.30"/>
    </reaction>
</comment>
<comment type="caution">
    <text evidence="6">The sequence shown here is derived from an EMBL/GenBank/DDBJ whole genome shotgun (WGS) entry which is preliminary data.</text>
</comment>
<evidence type="ECO:0000313" key="6">
    <source>
        <dbReference type="EMBL" id="MCO5959285.1"/>
    </source>
</evidence>
<dbReference type="InterPro" id="IPR045304">
    <property type="entry name" value="LbH_SAT"/>
</dbReference>
<evidence type="ECO:0000256" key="5">
    <source>
        <dbReference type="PIRNR" id="PIRNR000441"/>
    </source>
</evidence>
<keyword evidence="2 5" id="KW-0808">Transferase</keyword>
<dbReference type="InterPro" id="IPR018357">
    <property type="entry name" value="Hexapep_transf_CS"/>
</dbReference>
<accession>A0AAJ1F6V4</accession>
<dbReference type="GO" id="GO:0009001">
    <property type="term" value="F:serine O-acetyltransferase activity"/>
    <property type="evidence" value="ECO:0007669"/>
    <property type="project" value="UniProtKB-EC"/>
</dbReference>
<dbReference type="EMBL" id="JAMXLX010000008">
    <property type="protein sequence ID" value="MCO5959285.1"/>
    <property type="molecule type" value="Genomic_DNA"/>
</dbReference>
<dbReference type="GO" id="GO:0006535">
    <property type="term" value="P:cysteine biosynthetic process from serine"/>
    <property type="evidence" value="ECO:0007669"/>
    <property type="project" value="InterPro"/>
</dbReference>
<name>A0AAJ1F6V4_9HYPH</name>
<dbReference type="PIRSF" id="PIRSF000441">
    <property type="entry name" value="CysE"/>
    <property type="match status" value="1"/>
</dbReference>
<sequence length="186" mass="20539">MKVIISDYKRYRYPIVSQGFWAGAIHRYGTFSRNTRFLPVRFPAKMLHFFLMKVSEMFLGVYIGPNARIGKAFLIEHTGCIVINSEARIGDYARIRHGVTIGNKIAEKPKDVPTIGDYIDIGAGAKILGAITIGNNVTIGANAVVLRNVPDNSIAVGVPARIIPKRNSSLSPEKFGNNNRPITTPW</sequence>
<dbReference type="AlphaFoldDB" id="A0AAJ1F6V4"/>
<organism evidence="6 7">
    <name type="scientific">Ciceribacter sichuanensis</name>
    <dbReference type="NCBI Taxonomy" id="2949647"/>
    <lineage>
        <taxon>Bacteria</taxon>
        <taxon>Pseudomonadati</taxon>
        <taxon>Pseudomonadota</taxon>
        <taxon>Alphaproteobacteria</taxon>
        <taxon>Hyphomicrobiales</taxon>
        <taxon>Rhizobiaceae</taxon>
        <taxon>Ciceribacter</taxon>
    </lineage>
</organism>
<protein>
    <recommendedName>
        <fullName evidence="5">Serine acetyltransferase</fullName>
        <ecNumber evidence="5">2.3.1.30</ecNumber>
    </recommendedName>
</protein>
<evidence type="ECO:0000256" key="4">
    <source>
        <dbReference type="ARBA" id="ARBA00023315"/>
    </source>
</evidence>
<comment type="similarity">
    <text evidence="1 5">Belongs to the transferase hexapeptide repeat family.</text>
</comment>
<dbReference type="Gene3D" id="2.160.10.10">
    <property type="entry name" value="Hexapeptide repeat proteins"/>
    <property type="match status" value="1"/>
</dbReference>
<dbReference type="InterPro" id="IPR005881">
    <property type="entry name" value="Ser_O-AcTrfase"/>
</dbReference>
<dbReference type="RefSeq" id="WP_250914903.1">
    <property type="nucleotide sequence ID" value="NZ_JAMXLX010000008.1"/>
</dbReference>
<proteinExistence type="inferred from homology"/>
<dbReference type="SUPFAM" id="SSF51161">
    <property type="entry name" value="Trimeric LpxA-like enzymes"/>
    <property type="match status" value="1"/>
</dbReference>
<dbReference type="Proteomes" id="UP001155380">
    <property type="component" value="Unassembled WGS sequence"/>
</dbReference>
<dbReference type="EC" id="2.3.1.30" evidence="5"/>
<evidence type="ECO:0000256" key="3">
    <source>
        <dbReference type="ARBA" id="ARBA00022737"/>
    </source>
</evidence>